<dbReference type="EMBL" id="KP869100">
    <property type="protein sequence ID" value="AKE44924.1"/>
    <property type="molecule type" value="Genomic_DNA"/>
</dbReference>
<keyword evidence="2" id="KW-1185">Reference proteome</keyword>
<name>A0A0F6R663_9CAUD</name>
<organism evidence="1 2">
    <name type="scientific">Escherichia typing phage 1</name>
    <dbReference type="NCBI Taxonomy" id="1508671"/>
    <lineage>
        <taxon>Viruses</taxon>
        <taxon>Duplodnaviria</taxon>
        <taxon>Heunggongvirae</taxon>
        <taxon>Uroviricota</taxon>
        <taxon>Caudoviricetes</taxon>
        <taxon>Andersonviridae</taxon>
        <taxon>Ounavirinae</taxon>
        <taxon>Felixounavirus</taxon>
        <taxon>Felixounavirus TP1</taxon>
    </lineage>
</organism>
<evidence type="ECO:0000313" key="2">
    <source>
        <dbReference type="Proteomes" id="UP000033803"/>
    </source>
</evidence>
<sequence>MRKSNKPKKGKNTNHCKESKRVELIYYSSSEIGLYLFFQNYRRQEDYLCVVPN</sequence>
<proteinExistence type="predicted"/>
<accession>A0A0F6R663</accession>
<reference evidence="1 2" key="1">
    <citation type="journal article" date="2015" name="BMC Genomics">
        <title>Analysis of whole genome sequencing for the Escherichia coli O157:H7 typing phages.</title>
        <authorList>
            <person name="Cowley L.A."/>
            <person name="Beckett S.J."/>
            <person name="Chase-Topping M."/>
            <person name="Perry N."/>
            <person name="Dallman T.J."/>
            <person name="Gally D.L."/>
            <person name="Jenkins C."/>
        </authorList>
    </citation>
    <scope>NUCLEOTIDE SEQUENCE [LARGE SCALE GENOMIC DNA]</scope>
</reference>
<protein>
    <submittedName>
        <fullName evidence="1">Uncharacterized protein</fullName>
    </submittedName>
</protein>
<evidence type="ECO:0000313" key="1">
    <source>
        <dbReference type="EMBL" id="AKE44924.1"/>
    </source>
</evidence>
<dbReference type="Proteomes" id="UP000033803">
    <property type="component" value="Segment"/>
</dbReference>
<gene>
    <name evidence="1" type="ORF">ECTP1_00044</name>
</gene>